<dbReference type="RefSeq" id="WP_132501386.1">
    <property type="nucleotide sequence ID" value="NZ_LVXA01000001.1"/>
</dbReference>
<dbReference type="Pfam" id="PF04301">
    <property type="entry name" value="BioG"/>
    <property type="match status" value="1"/>
</dbReference>
<dbReference type="EMBL" id="SLXJ01000007">
    <property type="protein sequence ID" value="TCP17158.1"/>
    <property type="molecule type" value="Genomic_DNA"/>
</dbReference>
<proteinExistence type="predicted"/>
<comment type="caution">
    <text evidence="1">The sequence shown here is derived from an EMBL/GenBank/DDBJ whole genome shotgun (WGS) entry which is preliminary data.</text>
</comment>
<name>A0A4R2N8B9_9PAST</name>
<dbReference type="SUPFAM" id="SSF53474">
    <property type="entry name" value="alpha/beta-Hydrolases"/>
    <property type="match status" value="1"/>
</dbReference>
<accession>A0A4R2N8B9</accession>
<evidence type="ECO:0000313" key="2">
    <source>
        <dbReference type="Proteomes" id="UP000295537"/>
    </source>
</evidence>
<dbReference type="InterPro" id="IPR029058">
    <property type="entry name" value="AB_hydrolase_fold"/>
</dbReference>
<evidence type="ECO:0000313" key="1">
    <source>
        <dbReference type="EMBL" id="TCP17158.1"/>
    </source>
</evidence>
<protein>
    <submittedName>
        <fullName evidence="1">Biotin synthesis protein BioG</fullName>
    </submittedName>
</protein>
<gene>
    <name evidence="1" type="ORF">EV693_10723</name>
</gene>
<reference evidence="1 2" key="1">
    <citation type="submission" date="2019-03" db="EMBL/GenBank/DDBJ databases">
        <title>Genomic Encyclopedia of Type Strains, Phase IV (KMG-IV): sequencing the most valuable type-strain genomes for metagenomic binning, comparative biology and taxonomic classification.</title>
        <authorList>
            <person name="Goeker M."/>
        </authorList>
    </citation>
    <scope>NUCLEOTIDE SEQUENCE [LARGE SCALE GENOMIC DNA]</scope>
    <source>
        <strain evidence="1 2">DSM 16380</strain>
    </source>
</reference>
<organism evidence="1 2">
    <name type="scientific">Nicoletella semolina</name>
    <dbReference type="NCBI Taxonomy" id="271160"/>
    <lineage>
        <taxon>Bacteria</taxon>
        <taxon>Pseudomonadati</taxon>
        <taxon>Pseudomonadota</taxon>
        <taxon>Gammaproteobacteria</taxon>
        <taxon>Pasteurellales</taxon>
        <taxon>Pasteurellaceae</taxon>
        <taxon>Nicoletella</taxon>
    </lineage>
</organism>
<dbReference type="InterPro" id="IPR007398">
    <property type="entry name" value="BioG"/>
</dbReference>
<dbReference type="AlphaFoldDB" id="A0A4R2N8B9"/>
<dbReference type="OrthoDB" id="7688089at2"/>
<keyword evidence="2" id="KW-1185">Reference proteome</keyword>
<sequence length="215" mass="25130">MNIQFFSNNQPNLIVFFAGWSVSPSIVTHLKLPSNYDLLICYNYAEMNLDFDFSVYDAVHLVAWSMGVWVAERVMQSIPIKTATAVNGTGFPIDDRFGIPCDIFTGTLANLDNITRSKFEFRMCGSKENFNQYQRLVNPRTLADIRQELAILYERIKSDRRTDLINWSNAIISRQDRIFNPCNQLNYWKQRSSVQLTDGEHYLFPQFTSWKQLWQ</sequence>
<dbReference type="Proteomes" id="UP000295537">
    <property type="component" value="Unassembled WGS sequence"/>
</dbReference>